<feature type="transmembrane region" description="Helical" evidence="1">
    <location>
        <begin position="173"/>
        <end position="190"/>
    </location>
</feature>
<name>A0A7V4U143_CALAY</name>
<protein>
    <submittedName>
        <fullName evidence="2">Uncharacterized protein</fullName>
    </submittedName>
</protein>
<accession>A0A7V4U143</accession>
<keyword evidence="1" id="KW-0812">Transmembrane</keyword>
<feature type="transmembrane region" description="Helical" evidence="1">
    <location>
        <begin position="95"/>
        <end position="120"/>
    </location>
</feature>
<comment type="caution">
    <text evidence="2">The sequence shown here is derived from an EMBL/GenBank/DDBJ whole genome shotgun (WGS) entry which is preliminary data.</text>
</comment>
<reference evidence="2" key="1">
    <citation type="journal article" date="2020" name="mSystems">
        <title>Genome- and Community-Level Interaction Insights into Carbon Utilization and Element Cycling Functions of Hydrothermarchaeota in Hydrothermal Sediment.</title>
        <authorList>
            <person name="Zhou Z."/>
            <person name="Liu Y."/>
            <person name="Xu W."/>
            <person name="Pan J."/>
            <person name="Luo Z.H."/>
            <person name="Li M."/>
        </authorList>
    </citation>
    <scope>NUCLEOTIDE SEQUENCE [LARGE SCALE GENOMIC DNA]</scope>
    <source>
        <strain evidence="2">HyVt-577</strain>
    </source>
</reference>
<dbReference type="Proteomes" id="UP000885779">
    <property type="component" value="Unassembled WGS sequence"/>
</dbReference>
<feature type="transmembrane region" description="Helical" evidence="1">
    <location>
        <begin position="65"/>
        <end position="83"/>
    </location>
</feature>
<keyword evidence="1" id="KW-0472">Membrane</keyword>
<feature type="transmembrane region" description="Helical" evidence="1">
    <location>
        <begin position="330"/>
        <end position="349"/>
    </location>
</feature>
<gene>
    <name evidence="2" type="ORF">ENK44_10300</name>
</gene>
<dbReference type="EMBL" id="DRQG01000096">
    <property type="protein sequence ID" value="HGY56085.1"/>
    <property type="molecule type" value="Genomic_DNA"/>
</dbReference>
<evidence type="ECO:0000313" key="2">
    <source>
        <dbReference type="EMBL" id="HGY56085.1"/>
    </source>
</evidence>
<feature type="transmembrane region" description="Helical" evidence="1">
    <location>
        <begin position="304"/>
        <end position="324"/>
    </location>
</feature>
<sequence>MLAETNKTQRIILAGTALLAGLFMMYVAPSTAMHTLKVALREVMERLIPFDPDFYPAVPVLSVTYSIWMVGLWLFGAFSVIFAKKIYDGAQWARSALLGFSAFAAVAGMTMMIPWMVLVVADYSKGPVPGVLPPPEGVTVMPPVIWTLIFGLLFYYIFLLMDKDSLKNKLIKLIPYTLVGVVAGMVFMNGQHGVRYLIFIPEKLTANPPGEFSPLGNFFTNLDYYNAMALTTISQTQLDSLKADQMVNIVTKSLKVVPQVVKYSKPTYDPNTLVLLLGGFMNYLSSFLMILAIPFLALRKKFGYYIVLGTALATALIGFQIYIVRHSFEWMVGGLLSLVLLAVFLLPVFRKLFLPESSK</sequence>
<feature type="transmembrane region" description="Helical" evidence="1">
    <location>
        <begin position="273"/>
        <end position="297"/>
    </location>
</feature>
<dbReference type="AlphaFoldDB" id="A0A7V4U143"/>
<keyword evidence="1" id="KW-1133">Transmembrane helix</keyword>
<evidence type="ECO:0000256" key="1">
    <source>
        <dbReference type="SAM" id="Phobius"/>
    </source>
</evidence>
<feature type="transmembrane region" description="Helical" evidence="1">
    <location>
        <begin position="140"/>
        <end position="161"/>
    </location>
</feature>
<organism evidence="2">
    <name type="scientific">Caldithrix abyssi</name>
    <dbReference type="NCBI Taxonomy" id="187145"/>
    <lineage>
        <taxon>Bacteria</taxon>
        <taxon>Pseudomonadati</taxon>
        <taxon>Calditrichota</taxon>
        <taxon>Calditrichia</taxon>
        <taxon>Calditrichales</taxon>
        <taxon>Calditrichaceae</taxon>
        <taxon>Caldithrix</taxon>
    </lineage>
</organism>
<proteinExistence type="predicted"/>